<evidence type="ECO:0000256" key="3">
    <source>
        <dbReference type="ARBA" id="ARBA00022692"/>
    </source>
</evidence>
<dbReference type="Gene3D" id="1.20.1540.10">
    <property type="entry name" value="Rhomboid-like"/>
    <property type="match status" value="1"/>
</dbReference>
<evidence type="ECO:0000256" key="1">
    <source>
        <dbReference type="ARBA" id="ARBA00004141"/>
    </source>
</evidence>
<feature type="transmembrane region" description="Helical" evidence="7">
    <location>
        <begin position="193"/>
        <end position="213"/>
    </location>
</feature>
<dbReference type="Pfam" id="PF01694">
    <property type="entry name" value="Rhomboid"/>
    <property type="match status" value="1"/>
</dbReference>
<dbReference type="STRING" id="1797714.A3D04_02935"/>
<evidence type="ECO:0000256" key="5">
    <source>
        <dbReference type="ARBA" id="ARBA00022989"/>
    </source>
</evidence>
<dbReference type="SUPFAM" id="SSF144091">
    <property type="entry name" value="Rhomboid-like"/>
    <property type="match status" value="1"/>
</dbReference>
<evidence type="ECO:0000313" key="9">
    <source>
        <dbReference type="EMBL" id="OGD87993.1"/>
    </source>
</evidence>
<keyword evidence="6 7" id="KW-0472">Membrane</keyword>
<comment type="caution">
    <text evidence="9">The sequence shown here is derived from an EMBL/GenBank/DDBJ whole genome shotgun (WGS) entry which is preliminary data.</text>
</comment>
<evidence type="ECO:0000256" key="2">
    <source>
        <dbReference type="ARBA" id="ARBA00009045"/>
    </source>
</evidence>
<evidence type="ECO:0000256" key="4">
    <source>
        <dbReference type="ARBA" id="ARBA00022801"/>
    </source>
</evidence>
<accession>A0A1F5G7Y1</accession>
<keyword evidence="3 7" id="KW-0812">Transmembrane</keyword>
<comment type="similarity">
    <text evidence="2">Belongs to the peptidase S54 family.</text>
</comment>
<gene>
    <name evidence="9" type="ORF">A3D04_02935</name>
</gene>
<organism evidence="9 10">
    <name type="scientific">Candidatus Curtissbacteria bacterium RIFCSPHIGHO2_02_FULL_40_16b</name>
    <dbReference type="NCBI Taxonomy" id="1797714"/>
    <lineage>
        <taxon>Bacteria</taxon>
        <taxon>Candidatus Curtissiibacteriota</taxon>
    </lineage>
</organism>
<dbReference type="InterPro" id="IPR035952">
    <property type="entry name" value="Rhomboid-like_sf"/>
</dbReference>
<evidence type="ECO:0000313" key="10">
    <source>
        <dbReference type="Proteomes" id="UP000177369"/>
    </source>
</evidence>
<keyword evidence="5 7" id="KW-1133">Transmembrane helix</keyword>
<keyword evidence="4" id="KW-0378">Hydrolase</keyword>
<dbReference type="FunFam" id="1.20.1540.10:FF:000027">
    <property type="entry name" value="Rhomboid family intramembrane serine protease"/>
    <property type="match status" value="1"/>
</dbReference>
<evidence type="ECO:0000256" key="6">
    <source>
        <dbReference type="ARBA" id="ARBA00023136"/>
    </source>
</evidence>
<feature type="transmembrane region" description="Helical" evidence="7">
    <location>
        <begin position="153"/>
        <end position="173"/>
    </location>
</feature>
<reference evidence="9 10" key="1">
    <citation type="journal article" date="2016" name="Nat. Commun.">
        <title>Thousands of microbial genomes shed light on interconnected biogeochemical processes in an aquifer system.</title>
        <authorList>
            <person name="Anantharaman K."/>
            <person name="Brown C.T."/>
            <person name="Hug L.A."/>
            <person name="Sharon I."/>
            <person name="Castelle C.J."/>
            <person name="Probst A.J."/>
            <person name="Thomas B.C."/>
            <person name="Singh A."/>
            <person name="Wilkins M.J."/>
            <person name="Karaoz U."/>
            <person name="Brodie E.L."/>
            <person name="Williams K.H."/>
            <person name="Hubbard S.S."/>
            <person name="Banfield J.F."/>
        </authorList>
    </citation>
    <scope>NUCLEOTIDE SEQUENCE [LARGE SCALE GENOMIC DNA]</scope>
</reference>
<feature type="transmembrane region" description="Helical" evidence="7">
    <location>
        <begin position="66"/>
        <end position="86"/>
    </location>
</feature>
<evidence type="ECO:0000259" key="8">
    <source>
        <dbReference type="Pfam" id="PF01694"/>
    </source>
</evidence>
<proteinExistence type="inferred from homology"/>
<feature type="transmembrane region" description="Helical" evidence="7">
    <location>
        <begin position="12"/>
        <end position="33"/>
    </location>
</feature>
<evidence type="ECO:0000256" key="7">
    <source>
        <dbReference type="SAM" id="Phobius"/>
    </source>
</evidence>
<name>A0A1F5G7Y1_9BACT</name>
<comment type="subcellular location">
    <subcellularLocation>
        <location evidence="1">Membrane</location>
        <topology evidence="1">Multi-pass membrane protein</topology>
    </subcellularLocation>
</comment>
<dbReference type="GO" id="GO:0016020">
    <property type="term" value="C:membrane"/>
    <property type="evidence" value="ECO:0007669"/>
    <property type="project" value="UniProtKB-SubCell"/>
</dbReference>
<dbReference type="EMBL" id="MFBD01000040">
    <property type="protein sequence ID" value="OGD87993.1"/>
    <property type="molecule type" value="Genomic_DNA"/>
</dbReference>
<sequence length="217" mass="24429">MFPIRDTRNSQKFPFINLALIVTNIYVFFQQLIVPDIELFIFKYALIPTKVDFASLETLTPFFTSMFLHAGFVHIISNMWFLWIFGDNVESVMGHIKYLIFYLFAGVAASFIQYIFIANTTLPMIGASGAIAGVLGAYLKYFPRNKIDTIIPVFGLPFFVAVPASFMLFYWFFVQAFNGVASVITLSASVGGVAYLAHAGGFASGHLLSRYFVWQRV</sequence>
<dbReference type="PANTHER" id="PTHR43731">
    <property type="entry name" value="RHOMBOID PROTEASE"/>
    <property type="match status" value="1"/>
</dbReference>
<feature type="domain" description="Peptidase S54 rhomboid" evidence="8">
    <location>
        <begin position="59"/>
        <end position="213"/>
    </location>
</feature>
<dbReference type="InterPro" id="IPR022764">
    <property type="entry name" value="Peptidase_S54_rhomboid_dom"/>
</dbReference>
<feature type="transmembrane region" description="Helical" evidence="7">
    <location>
        <begin position="122"/>
        <end position="141"/>
    </location>
</feature>
<dbReference type="AlphaFoldDB" id="A0A1F5G7Y1"/>
<dbReference type="Proteomes" id="UP000177369">
    <property type="component" value="Unassembled WGS sequence"/>
</dbReference>
<dbReference type="PANTHER" id="PTHR43731:SF14">
    <property type="entry name" value="PRESENILIN-ASSOCIATED RHOMBOID-LIKE PROTEIN, MITOCHONDRIAL"/>
    <property type="match status" value="1"/>
</dbReference>
<dbReference type="InterPro" id="IPR050925">
    <property type="entry name" value="Rhomboid_protease_S54"/>
</dbReference>
<protein>
    <recommendedName>
        <fullName evidence="8">Peptidase S54 rhomboid domain-containing protein</fullName>
    </recommendedName>
</protein>
<feature type="transmembrane region" description="Helical" evidence="7">
    <location>
        <begin position="98"/>
        <end position="116"/>
    </location>
</feature>
<dbReference type="GO" id="GO:0004252">
    <property type="term" value="F:serine-type endopeptidase activity"/>
    <property type="evidence" value="ECO:0007669"/>
    <property type="project" value="InterPro"/>
</dbReference>